<dbReference type="InterPro" id="IPR039802">
    <property type="entry name" value="MTMR14"/>
</dbReference>
<organism evidence="2 3">
    <name type="scientific">Owenia fusiformis</name>
    <name type="common">Polychaete worm</name>
    <dbReference type="NCBI Taxonomy" id="6347"/>
    <lineage>
        <taxon>Eukaryota</taxon>
        <taxon>Metazoa</taxon>
        <taxon>Spiralia</taxon>
        <taxon>Lophotrochozoa</taxon>
        <taxon>Annelida</taxon>
        <taxon>Polychaeta</taxon>
        <taxon>Sedentaria</taxon>
        <taxon>Canalipalpata</taxon>
        <taxon>Sabellida</taxon>
        <taxon>Oweniida</taxon>
        <taxon>Oweniidae</taxon>
        <taxon>Owenia</taxon>
    </lineage>
</organism>
<dbReference type="GO" id="GO:0004438">
    <property type="term" value="F:phosphatidylinositol-3-phosphate phosphatase activity"/>
    <property type="evidence" value="ECO:0007669"/>
    <property type="project" value="InterPro"/>
</dbReference>
<proteinExistence type="predicted"/>
<keyword evidence="3" id="KW-1185">Reference proteome</keyword>
<dbReference type="AlphaFoldDB" id="A0A8S4NQB3"/>
<dbReference type="InterPro" id="IPR039803">
    <property type="entry name" value="MTMR14_PH-GRAM"/>
</dbReference>
<dbReference type="InterPro" id="IPR029021">
    <property type="entry name" value="Prot-tyrosine_phosphatase-like"/>
</dbReference>
<dbReference type="PANTHER" id="PTHR13524">
    <property type="entry name" value="MYOTUBULARIN-RELATED"/>
    <property type="match status" value="1"/>
</dbReference>
<name>A0A8S4NQB3_OWEFU</name>
<evidence type="ECO:0008006" key="4">
    <source>
        <dbReference type="Google" id="ProtNLM"/>
    </source>
</evidence>
<protein>
    <recommendedName>
        <fullName evidence="4">Myotubularin-related protein 14</fullName>
    </recommendedName>
</protein>
<comment type="caution">
    <text evidence="2">The sequence shown here is derived from an EMBL/GenBank/DDBJ whole genome shotgun (WGS) entry which is preliminary data.</text>
</comment>
<evidence type="ECO:0000256" key="1">
    <source>
        <dbReference type="SAM" id="MobiDB-lite"/>
    </source>
</evidence>
<feature type="compositionally biased region" description="Basic and acidic residues" evidence="1">
    <location>
        <begin position="472"/>
        <end position="501"/>
    </location>
</feature>
<sequence>MAKSQINGDGDIKIEDIHFLLDSFSKQSYKAKDDKKSDVFIDNCLKLFGKDYKYSVIDNINGELCSHYPAKIVLLEYASTCQNNERVESLYDLPRLKELFTKARFARCRARFVVPVILINGKHICRSATLSGGAELYGRTSFDFFFTGGESVPEEVSLEASNSQPDWQLFNRIRGQDIKLLKTWSVKYIIDLMVEKKKVKFGMNVTSSEKVDKEQRYADFTIFSMPYPGCEFFHDWQQNSYYAEGMVYDWDQNFVDSILDIPLDNVTSQLPIDWKHYQKWDLVKLTQNYLRLVLDHIKESDAGLLIHCISGWDRTPLFVSLVRISLWADGLIHASLNAAELLYLTLAYDWYLFGHNLPDRMGKGEEILFFCFHFVKYITGDEFSARKVSKTGVGRNDSDINIDGVLLDYESHYSKLSNRGSNTSLNSSCSVTSNRSSVDAPLVFSASQEEDQALNGNSISGHRRSPLHFKPSHLESRDSHRYSGTDHRDHRHTSDPRELSYHRHSTDRHTPNAQHSASSSPMAVPSNAHRLNPDNKQSLGANSPGFGSWQIISGAGSYRGSMASHESPRSSGSESHSGSSASYKSRNSSYCETSEPSNEDSQRKQRLELLRKTFLNVYSVVHRTKLGQESVSSSLLDMFAEKVGIRTKSSLFTNSTMK</sequence>
<evidence type="ECO:0000313" key="3">
    <source>
        <dbReference type="Proteomes" id="UP000749559"/>
    </source>
</evidence>
<dbReference type="Proteomes" id="UP000749559">
    <property type="component" value="Unassembled WGS sequence"/>
</dbReference>
<dbReference type="OrthoDB" id="2408718at2759"/>
<feature type="region of interest" description="Disordered" evidence="1">
    <location>
        <begin position="448"/>
        <end position="545"/>
    </location>
</feature>
<dbReference type="SUPFAM" id="SSF52799">
    <property type="entry name" value="(Phosphotyrosine protein) phosphatases II"/>
    <property type="match status" value="1"/>
</dbReference>
<feature type="compositionally biased region" description="Polar residues" evidence="1">
    <location>
        <begin position="511"/>
        <end position="521"/>
    </location>
</feature>
<feature type="compositionally biased region" description="Basic residues" evidence="1">
    <location>
        <begin position="461"/>
        <end position="471"/>
    </location>
</feature>
<evidence type="ECO:0000313" key="2">
    <source>
        <dbReference type="EMBL" id="CAH1782584.1"/>
    </source>
</evidence>
<dbReference type="Gene3D" id="3.90.190.10">
    <property type="entry name" value="Protein tyrosine phosphatase superfamily"/>
    <property type="match status" value="1"/>
</dbReference>
<feature type="region of interest" description="Disordered" evidence="1">
    <location>
        <begin position="558"/>
        <end position="604"/>
    </location>
</feature>
<dbReference type="InterPro" id="IPR016130">
    <property type="entry name" value="Tyr_Pase_AS"/>
</dbReference>
<dbReference type="PANTHER" id="PTHR13524:SF2">
    <property type="entry name" value="MYOTUBULARIN-RELATED PROTEIN 14"/>
    <property type="match status" value="1"/>
</dbReference>
<dbReference type="CDD" id="cd13213">
    <property type="entry name" value="PH-GRAM_MTMR14"/>
    <property type="match status" value="1"/>
</dbReference>
<dbReference type="EMBL" id="CAIIXF020000005">
    <property type="protein sequence ID" value="CAH1782584.1"/>
    <property type="molecule type" value="Genomic_DNA"/>
</dbReference>
<accession>A0A8S4NQB3</accession>
<feature type="compositionally biased region" description="Low complexity" evidence="1">
    <location>
        <begin position="563"/>
        <end position="589"/>
    </location>
</feature>
<reference evidence="2" key="1">
    <citation type="submission" date="2022-03" db="EMBL/GenBank/DDBJ databases">
        <authorList>
            <person name="Martin C."/>
        </authorList>
    </citation>
    <scope>NUCLEOTIDE SEQUENCE</scope>
</reference>
<dbReference type="PROSITE" id="PS00383">
    <property type="entry name" value="TYR_PHOSPHATASE_1"/>
    <property type="match status" value="1"/>
</dbReference>
<gene>
    <name evidence="2" type="ORF">OFUS_LOCUS9017</name>
</gene>